<protein>
    <recommendedName>
        <fullName evidence="5 6">Cell division protein FtsA</fullName>
    </recommendedName>
</protein>
<evidence type="ECO:0000256" key="3">
    <source>
        <dbReference type="ARBA" id="ARBA00023136"/>
    </source>
</evidence>
<dbReference type="InterPro" id="IPR003494">
    <property type="entry name" value="SHS2_FtsA"/>
</dbReference>
<evidence type="ECO:0000256" key="2">
    <source>
        <dbReference type="ARBA" id="ARBA00022618"/>
    </source>
</evidence>
<feature type="domain" description="SHS2" evidence="8">
    <location>
        <begin position="5"/>
        <end position="193"/>
    </location>
</feature>
<evidence type="ECO:0000256" key="6">
    <source>
        <dbReference type="PIRNR" id="PIRNR003101"/>
    </source>
</evidence>
<keyword evidence="2 5" id="KW-0132">Cell division</keyword>
<evidence type="ECO:0000256" key="7">
    <source>
        <dbReference type="SAM" id="MobiDB-lite"/>
    </source>
</evidence>
<feature type="compositionally biased region" description="Basic and acidic residues" evidence="7">
    <location>
        <begin position="388"/>
        <end position="415"/>
    </location>
</feature>
<keyword evidence="4 5" id="KW-0131">Cell cycle</keyword>
<dbReference type="GO" id="GO:0043093">
    <property type="term" value="P:FtsZ-dependent cytokinesis"/>
    <property type="evidence" value="ECO:0007669"/>
    <property type="project" value="UniProtKB-UniRule"/>
</dbReference>
<comment type="similarity">
    <text evidence="5 6">Belongs to the FtsA/MreB family.</text>
</comment>
<keyword evidence="1 5" id="KW-1003">Cell membrane</keyword>
<dbReference type="GO" id="GO:0032153">
    <property type="term" value="C:cell division site"/>
    <property type="evidence" value="ECO:0007669"/>
    <property type="project" value="UniProtKB-UniRule"/>
</dbReference>
<dbReference type="InterPro" id="IPR050696">
    <property type="entry name" value="FtsA/MreB"/>
</dbReference>
<dbReference type="InterPro" id="IPR020823">
    <property type="entry name" value="Cell_div_FtsA"/>
</dbReference>
<dbReference type="EMBL" id="DXGG01000139">
    <property type="protein sequence ID" value="HIW87505.1"/>
    <property type="molecule type" value="Genomic_DNA"/>
</dbReference>
<feature type="region of interest" description="Disordered" evidence="7">
    <location>
        <begin position="385"/>
        <end position="415"/>
    </location>
</feature>
<evidence type="ECO:0000313" key="10">
    <source>
        <dbReference type="Proteomes" id="UP000824267"/>
    </source>
</evidence>
<name>A0A9D1RHI1_9BACT</name>
<comment type="function">
    <text evidence="5 6">Cell division protein that is involved in the assembly of the Z ring. May serve as a membrane anchor for the Z ring.</text>
</comment>
<dbReference type="CDD" id="cd24048">
    <property type="entry name" value="ASKHA_NBD_FtsA"/>
    <property type="match status" value="1"/>
</dbReference>
<organism evidence="9 10">
    <name type="scientific">Candidatus Onthomorpha intestinigallinarum</name>
    <dbReference type="NCBI Taxonomy" id="2840880"/>
    <lineage>
        <taxon>Bacteria</taxon>
        <taxon>Pseudomonadati</taxon>
        <taxon>Bacteroidota</taxon>
        <taxon>Bacteroidia</taxon>
        <taxon>Bacteroidales</taxon>
        <taxon>Candidatus Onthomorpha</taxon>
    </lineage>
</organism>
<evidence type="ECO:0000256" key="1">
    <source>
        <dbReference type="ARBA" id="ARBA00022475"/>
    </source>
</evidence>
<dbReference type="Pfam" id="PF14450">
    <property type="entry name" value="FtsA"/>
    <property type="match status" value="1"/>
</dbReference>
<dbReference type="HAMAP" id="MF_02033">
    <property type="entry name" value="FtsA"/>
    <property type="match status" value="1"/>
</dbReference>
<sequence>MKNIVVGIDVGTTKIAAFIGQKSANGDIEIIGMGKTASIGVEQGVVKNIESTANSIKKAVEQAEQTANMKVDEVFVGIAGHHIKSQQHRGNIMIQEEGHIITKEDVKKLEQDQYNLLMSPGERIIHVIAQSYSVDGDTSTIDPVGRVGKCLEGNFNLITGNVTNIQNIYRSVELAGYKVKNLILEPIASAEAVVDDQEKDAGVCLVDIGGGTTDIAIFHEGIIRHTAVIPLAGNVITEDIKSGCSIIKTQAEALKINFGSCLETENSQNEIISIPGFRGKPAREISVQTLTKIIKFRVEMILEQVAYEIHNTDFGKKLIAGIVLTGGGASTRNIVSLTEFLTGLDARIGTPHEHLKGTITDEMKNPMHATGIGLILKGFQYLEEEDNHEEKKDEDTRIETVEKEEPDKNEEKKNSLAKRIRDFLDKILNDSNY</sequence>
<reference evidence="9" key="1">
    <citation type="journal article" date="2021" name="PeerJ">
        <title>Extensive microbial diversity within the chicken gut microbiome revealed by metagenomics and culture.</title>
        <authorList>
            <person name="Gilroy R."/>
            <person name="Ravi A."/>
            <person name="Getino M."/>
            <person name="Pursley I."/>
            <person name="Horton D.L."/>
            <person name="Alikhan N.F."/>
            <person name="Baker D."/>
            <person name="Gharbi K."/>
            <person name="Hall N."/>
            <person name="Watson M."/>
            <person name="Adriaenssens E.M."/>
            <person name="Foster-Nyarko E."/>
            <person name="Jarju S."/>
            <person name="Secka A."/>
            <person name="Antonio M."/>
            <person name="Oren A."/>
            <person name="Chaudhuri R.R."/>
            <person name="La Ragione R."/>
            <person name="Hildebrand F."/>
            <person name="Pallen M.J."/>
        </authorList>
    </citation>
    <scope>NUCLEOTIDE SEQUENCE</scope>
    <source>
        <strain evidence="9">Gambia16-930</strain>
    </source>
</reference>
<evidence type="ECO:0000259" key="8">
    <source>
        <dbReference type="SMART" id="SM00842"/>
    </source>
</evidence>
<dbReference type="Pfam" id="PF02491">
    <property type="entry name" value="SHS2_FTSA"/>
    <property type="match status" value="1"/>
</dbReference>
<evidence type="ECO:0000256" key="5">
    <source>
        <dbReference type="HAMAP-Rule" id="MF_02033"/>
    </source>
</evidence>
<proteinExistence type="inferred from homology"/>
<accession>A0A9D1RHI1</accession>
<comment type="caution">
    <text evidence="9">The sequence shown here is derived from an EMBL/GenBank/DDBJ whole genome shotgun (WGS) entry which is preliminary data.</text>
</comment>
<keyword evidence="3 5" id="KW-0472">Membrane</keyword>
<comment type="subunit">
    <text evidence="5">Self-interacts. Interacts with FtsZ.</text>
</comment>
<reference evidence="9" key="2">
    <citation type="submission" date="2021-04" db="EMBL/GenBank/DDBJ databases">
        <authorList>
            <person name="Gilroy R."/>
        </authorList>
    </citation>
    <scope>NUCLEOTIDE SEQUENCE</scope>
    <source>
        <strain evidence="9">Gambia16-930</strain>
    </source>
</reference>
<dbReference type="SUPFAM" id="SSF53067">
    <property type="entry name" value="Actin-like ATPase domain"/>
    <property type="match status" value="2"/>
</dbReference>
<dbReference type="NCBIfam" id="TIGR01174">
    <property type="entry name" value="ftsA"/>
    <property type="match status" value="1"/>
</dbReference>
<dbReference type="InterPro" id="IPR043129">
    <property type="entry name" value="ATPase_NBD"/>
</dbReference>
<dbReference type="PANTHER" id="PTHR32432">
    <property type="entry name" value="CELL DIVISION PROTEIN FTSA-RELATED"/>
    <property type="match status" value="1"/>
</dbReference>
<dbReference type="Gene3D" id="3.30.1490.110">
    <property type="match status" value="1"/>
</dbReference>
<dbReference type="SMART" id="SM00842">
    <property type="entry name" value="FtsA"/>
    <property type="match status" value="1"/>
</dbReference>
<dbReference type="GO" id="GO:0009898">
    <property type="term" value="C:cytoplasmic side of plasma membrane"/>
    <property type="evidence" value="ECO:0007669"/>
    <property type="project" value="UniProtKB-UniRule"/>
</dbReference>
<evidence type="ECO:0000313" key="9">
    <source>
        <dbReference type="EMBL" id="HIW87505.1"/>
    </source>
</evidence>
<dbReference type="PIRSF" id="PIRSF003101">
    <property type="entry name" value="FtsA"/>
    <property type="match status" value="1"/>
</dbReference>
<dbReference type="Proteomes" id="UP000824267">
    <property type="component" value="Unassembled WGS sequence"/>
</dbReference>
<comment type="subcellular location">
    <subcellularLocation>
        <location evidence="5">Cell membrane</location>
        <topology evidence="5">Peripheral membrane protein</topology>
        <orientation evidence="5">Cytoplasmic side</orientation>
    </subcellularLocation>
    <text evidence="5">Localizes to the Z ring in an FtsZ-dependent manner. Targeted to the membrane through a conserved C-terminal amphipathic helix.</text>
</comment>
<dbReference type="PANTHER" id="PTHR32432:SF4">
    <property type="entry name" value="CELL DIVISION PROTEIN FTSA"/>
    <property type="match status" value="1"/>
</dbReference>
<gene>
    <name evidence="5 9" type="primary">ftsA</name>
    <name evidence="9" type="ORF">IAC47_04435</name>
</gene>
<dbReference type="Gene3D" id="3.30.420.40">
    <property type="match status" value="2"/>
</dbReference>
<evidence type="ECO:0000256" key="4">
    <source>
        <dbReference type="ARBA" id="ARBA00023306"/>
    </source>
</evidence>
<dbReference type="AlphaFoldDB" id="A0A9D1RHI1"/>